<evidence type="ECO:0000313" key="6">
    <source>
        <dbReference type="Proteomes" id="UP000196475"/>
    </source>
</evidence>
<dbReference type="InterPro" id="IPR042070">
    <property type="entry name" value="PucR_C-HTH_sf"/>
</dbReference>
<dbReference type="Pfam" id="PF07905">
    <property type="entry name" value="PucR"/>
    <property type="match status" value="1"/>
</dbReference>
<dbReference type="Proteomes" id="UP000196475">
    <property type="component" value="Unassembled WGS sequence"/>
</dbReference>
<proteinExistence type="inferred from homology"/>
<dbReference type="Pfam" id="PF17853">
    <property type="entry name" value="GGDEF_2"/>
    <property type="match status" value="1"/>
</dbReference>
<comment type="caution">
    <text evidence="5">The sequence shown here is derived from an EMBL/GenBank/DDBJ whole genome shotgun (WGS) entry which is preliminary data.</text>
</comment>
<feature type="domain" description="PucR C-terminal helix-turn-helix" evidence="3">
    <location>
        <begin position="474"/>
        <end position="532"/>
    </location>
</feature>
<dbReference type="PANTHER" id="PTHR33744">
    <property type="entry name" value="CARBOHYDRATE DIACID REGULATOR"/>
    <property type="match status" value="1"/>
</dbReference>
<dbReference type="Pfam" id="PF13556">
    <property type="entry name" value="HTH_30"/>
    <property type="match status" value="1"/>
</dbReference>
<accession>A0A1Y3PRR0</accession>
<feature type="domain" description="Purine catabolism PurC-like" evidence="2">
    <location>
        <begin position="11"/>
        <end position="131"/>
    </location>
</feature>
<dbReference type="PANTHER" id="PTHR33744:SF1">
    <property type="entry name" value="DNA-BINDING TRANSCRIPTIONAL ACTIVATOR ADER"/>
    <property type="match status" value="1"/>
</dbReference>
<evidence type="ECO:0000259" key="4">
    <source>
        <dbReference type="Pfam" id="PF17853"/>
    </source>
</evidence>
<name>A0A1Y3PRR0_9BACI</name>
<evidence type="ECO:0000259" key="2">
    <source>
        <dbReference type="Pfam" id="PF07905"/>
    </source>
</evidence>
<dbReference type="EMBL" id="LZRT01000056">
    <property type="protein sequence ID" value="OUM88816.1"/>
    <property type="molecule type" value="Genomic_DNA"/>
</dbReference>
<evidence type="ECO:0000313" key="5">
    <source>
        <dbReference type="EMBL" id="OUM88816.1"/>
    </source>
</evidence>
<evidence type="ECO:0008006" key="7">
    <source>
        <dbReference type="Google" id="ProtNLM"/>
    </source>
</evidence>
<dbReference type="Gene3D" id="1.10.10.2840">
    <property type="entry name" value="PucR C-terminal helix-turn-helix domain"/>
    <property type="match status" value="1"/>
</dbReference>
<sequence>MDVYHTLTVKEILERPLFRKAKVVAGHEGLNRVVKWVHVFEVTEIGELLHGHELILSTGIVWGQKHLRLSFLQQLIEKNVSALCIQLGYYFEKIPDDLIQMADRHHFPVIVWEKADEIPYVDITQDLHRALINKHYEMVDQLERFSNEVNQLLLSANALPKILHRLHRFLNVQVAYLPLQGEALCIPNPGAEERREKILSLVRSGELARSGLCVAVKPVQAFNQKWADLALISRNRELTEFDSLILDRCATAVAQELMRTLYVEERRRHQEDQWIYDWLSGKHQDEEVFRRLKTIDPAFKTFAFKTFKGCVCVAGIEKQQSFDRTFNESQILHLAVIARSIFQQYGFITLSTMREPFLIFILVDTRDGQAWKTRVTEALERIKGSAVSDKVGFTELKLGVGKMVDDVTHISKSFQMAQKVLEIEEKAGKKNRLFYEDLHIYRLFDAVSDEELKEFVMDYLKPVIDYDRQRNGELMQTLYTYLACHGSKRETAEKLFVVRQTLYHRIQKLEELLGSDFMSPEKRLAIEFAVHAYHYLYKSKN</sequence>
<dbReference type="InterPro" id="IPR051448">
    <property type="entry name" value="CdaR-like_regulators"/>
</dbReference>
<dbReference type="InterPro" id="IPR012914">
    <property type="entry name" value="PucR_dom"/>
</dbReference>
<dbReference type="AlphaFoldDB" id="A0A1Y3PRR0"/>
<comment type="similarity">
    <text evidence="1">Belongs to the CdaR family.</text>
</comment>
<organism evidence="5 6">
    <name type="scientific">Bacillus thermozeamaize</name>
    <dbReference type="NCBI Taxonomy" id="230954"/>
    <lineage>
        <taxon>Bacteria</taxon>
        <taxon>Bacillati</taxon>
        <taxon>Bacillota</taxon>
        <taxon>Bacilli</taxon>
        <taxon>Bacillales</taxon>
        <taxon>Bacillaceae</taxon>
        <taxon>Bacillus</taxon>
    </lineage>
</organism>
<reference evidence="6" key="1">
    <citation type="submission" date="2016-06" db="EMBL/GenBank/DDBJ databases">
        <authorList>
            <person name="Nascimento L."/>
            <person name="Pereira R.V."/>
            <person name="Martins L.F."/>
            <person name="Quaggio R.B."/>
            <person name="Silva A.M."/>
            <person name="Setubal J.C."/>
        </authorList>
    </citation>
    <scope>NUCLEOTIDE SEQUENCE [LARGE SCALE GENOMIC DNA]</scope>
</reference>
<feature type="domain" description="CdaR GGDEF-like" evidence="4">
    <location>
        <begin position="334"/>
        <end position="423"/>
    </location>
</feature>
<protein>
    <recommendedName>
        <fullName evidence="7">PucR family transcriptional regulator</fullName>
    </recommendedName>
</protein>
<gene>
    <name evidence="5" type="ORF">BAA01_14400</name>
</gene>
<evidence type="ECO:0000256" key="1">
    <source>
        <dbReference type="ARBA" id="ARBA00006754"/>
    </source>
</evidence>
<dbReference type="InterPro" id="IPR041522">
    <property type="entry name" value="CdaR_GGDEF"/>
</dbReference>
<evidence type="ECO:0000259" key="3">
    <source>
        <dbReference type="Pfam" id="PF13556"/>
    </source>
</evidence>
<dbReference type="InterPro" id="IPR025736">
    <property type="entry name" value="PucR_C-HTH_dom"/>
</dbReference>